<dbReference type="AntiFam" id="ANF00159">
    <property type="entry name" value="Shadow ORF (opposite uvrA)"/>
</dbReference>
<proteinExistence type="predicted"/>
<sequence length="86" mass="9486">MLARVAIGVLCNLVWRALGDYQPATLAPFRTKVNDPVSALDHIEMVFDDDDRVAVAPESEQNLDELVDISQSETCGWLIEDVDGVL</sequence>
<evidence type="ECO:0000313" key="1">
    <source>
        <dbReference type="EMBL" id="SVC40308.1"/>
    </source>
</evidence>
<name>A0A382LUL0_9ZZZZ</name>
<protein>
    <submittedName>
        <fullName evidence="1">Uncharacterized protein</fullName>
    </submittedName>
</protein>
<dbReference type="AlphaFoldDB" id="A0A382LUL0"/>
<accession>A0A382LUL0</accession>
<gene>
    <name evidence="1" type="ORF">METZ01_LOCUS293162</name>
</gene>
<dbReference type="EMBL" id="UINC01089316">
    <property type="protein sequence ID" value="SVC40308.1"/>
    <property type="molecule type" value="Genomic_DNA"/>
</dbReference>
<organism evidence="1">
    <name type="scientific">marine metagenome</name>
    <dbReference type="NCBI Taxonomy" id="408172"/>
    <lineage>
        <taxon>unclassified sequences</taxon>
        <taxon>metagenomes</taxon>
        <taxon>ecological metagenomes</taxon>
    </lineage>
</organism>
<feature type="non-terminal residue" evidence="1">
    <location>
        <position position="86"/>
    </location>
</feature>
<reference evidence="1" key="1">
    <citation type="submission" date="2018-05" db="EMBL/GenBank/DDBJ databases">
        <authorList>
            <person name="Lanie J.A."/>
            <person name="Ng W.-L."/>
            <person name="Kazmierczak K.M."/>
            <person name="Andrzejewski T.M."/>
            <person name="Davidsen T.M."/>
            <person name="Wayne K.J."/>
            <person name="Tettelin H."/>
            <person name="Glass J.I."/>
            <person name="Rusch D."/>
            <person name="Podicherti R."/>
            <person name="Tsui H.-C.T."/>
            <person name="Winkler M.E."/>
        </authorList>
    </citation>
    <scope>NUCLEOTIDE SEQUENCE</scope>
</reference>